<name>A0ABT5DUT7_9BACT</name>
<dbReference type="Pfam" id="PF13503">
    <property type="entry name" value="DUF4123"/>
    <property type="match status" value="1"/>
</dbReference>
<keyword evidence="3" id="KW-1185">Reference proteome</keyword>
<proteinExistence type="predicted"/>
<dbReference type="InterPro" id="IPR032030">
    <property type="entry name" value="YscD_cytoplasmic_dom"/>
</dbReference>
<reference evidence="2 3" key="1">
    <citation type="submission" date="2022-11" db="EMBL/GenBank/DDBJ databases">
        <title>Minimal conservation of predation-associated metabolite biosynthetic gene clusters underscores biosynthetic potential of Myxococcota including descriptions for ten novel species: Archangium lansinium sp. nov., Myxococcus landrumus sp. nov., Nannocystis bai.</title>
        <authorList>
            <person name="Ahearne A."/>
            <person name="Stevens C."/>
            <person name="Dowd S."/>
        </authorList>
    </citation>
    <scope>NUCLEOTIDE SEQUENCE [LARGE SCALE GENOMIC DNA]</scope>
    <source>
        <strain evidence="2 3">BB15-2</strain>
    </source>
</reference>
<dbReference type="InterPro" id="IPR025391">
    <property type="entry name" value="DUF4123"/>
</dbReference>
<dbReference type="SUPFAM" id="SSF49879">
    <property type="entry name" value="SMAD/FHA domain"/>
    <property type="match status" value="1"/>
</dbReference>
<evidence type="ECO:0000259" key="1">
    <source>
        <dbReference type="PROSITE" id="PS50006"/>
    </source>
</evidence>
<dbReference type="Gene3D" id="2.60.200.20">
    <property type="match status" value="1"/>
</dbReference>
<dbReference type="Pfam" id="PF16697">
    <property type="entry name" value="Yop-YscD_cpl"/>
    <property type="match status" value="1"/>
</dbReference>
<protein>
    <submittedName>
        <fullName evidence="2">DUF4123 domain-containing protein</fullName>
    </submittedName>
</protein>
<dbReference type="InterPro" id="IPR000253">
    <property type="entry name" value="FHA_dom"/>
</dbReference>
<comment type="caution">
    <text evidence="2">The sequence shown here is derived from an EMBL/GenBank/DDBJ whole genome shotgun (WGS) entry which is preliminary data.</text>
</comment>
<evidence type="ECO:0000313" key="3">
    <source>
        <dbReference type="Proteomes" id="UP001221686"/>
    </source>
</evidence>
<dbReference type="InterPro" id="IPR008984">
    <property type="entry name" value="SMAD_FHA_dom_sf"/>
</dbReference>
<organism evidence="2 3">
    <name type="scientific">Nannocystis bainbridge</name>
    <dbReference type="NCBI Taxonomy" id="2995303"/>
    <lineage>
        <taxon>Bacteria</taxon>
        <taxon>Pseudomonadati</taxon>
        <taxon>Myxococcota</taxon>
        <taxon>Polyangia</taxon>
        <taxon>Nannocystales</taxon>
        <taxon>Nannocystaceae</taxon>
        <taxon>Nannocystis</taxon>
    </lineage>
</organism>
<evidence type="ECO:0000313" key="2">
    <source>
        <dbReference type="EMBL" id="MDC0716814.1"/>
    </source>
</evidence>
<dbReference type="SMART" id="SM00240">
    <property type="entry name" value="FHA"/>
    <property type="match status" value="1"/>
</dbReference>
<accession>A0ABT5DUT7</accession>
<sequence length="277" mass="30376">MSARGIVELCWGPQQGAKAVVTPGRPLTLGRDPAASLVLDDPTVAPVHAAVEWDGRTARLRHLGGPALTLLSGQAVTTVAPLEHAAWIRIGGTDLSFHVEALTPAPWSREPDDEVAAEAALAHLQRVPGPLFAVLDTACEPRIAELVRESVAPWRSLFDGVEGARLADAAPHVVSLSADPRLCADLVREGWGYRWGVLLTSDRSLFEVRQHLRKFLLVQREGTPEPTYFRFYDPGVLRVFLDTCTPTELSQWFGGVIRCHLGEDLDSPTGWWRFDAR</sequence>
<dbReference type="PROSITE" id="PS50006">
    <property type="entry name" value="FHA_DOMAIN"/>
    <property type="match status" value="1"/>
</dbReference>
<dbReference type="CDD" id="cd00060">
    <property type="entry name" value="FHA"/>
    <property type="match status" value="1"/>
</dbReference>
<dbReference type="EMBL" id="JAQNDL010000001">
    <property type="protein sequence ID" value="MDC0716814.1"/>
    <property type="molecule type" value="Genomic_DNA"/>
</dbReference>
<gene>
    <name evidence="2" type="ORF">POL25_07915</name>
</gene>
<feature type="domain" description="FHA" evidence="1">
    <location>
        <begin position="27"/>
        <end position="76"/>
    </location>
</feature>
<dbReference type="RefSeq" id="WP_272085303.1">
    <property type="nucleotide sequence ID" value="NZ_JAQNDL010000001.1"/>
</dbReference>
<dbReference type="Proteomes" id="UP001221686">
    <property type="component" value="Unassembled WGS sequence"/>
</dbReference>